<keyword evidence="5 13" id="KW-0732">Signal</keyword>
<evidence type="ECO:0000256" key="7">
    <source>
        <dbReference type="ARBA" id="ARBA00022896"/>
    </source>
</evidence>
<keyword evidence="16" id="KW-1185">Reference proteome</keyword>
<sequence length="736" mass="85176">MQLAIPACFLLNLLWFQSLLPSQADPLELLVVTVATDKTNGFKRLEGSLKLFNLKFLVLGMHEKWKGGYLRLFPGGGQKINILKRELEKYKNNKNLVLFFTDSYDVVFTAGKEEILTKFKEFNARIVFSAESTIWPDGLLENRYPEVTFGKRFLCSGGIIGYADTFWSTITKWNVEDTDSDQLYYTKIYLNATLRTQLNATLDHTSTLVQNINFAKYELEMVEEDTLTRIKNLKYSTLPSVIHGNGPSKIYLNHLTNYVPDGWHSEYGCRQCSRNLIDLPNEPKDKLPSVQLAIFIEQPTPFLEEFLQRLEQMSYPKSRITLFVHNNEGDAERYISQFMLRHRSKYAAVKIVSPHENIDEKAARNMAVNHCIEIACDYQFSVDSYVQITEPDILKFLITKNKQVIAPIVVQNGKLWSNFWGAINIDGYYARSDDYLAIVNNERSGIWNVPFVNAVYLTKGSTLKYMENKIQSLYNYEDFDADMAYCNHMRDEEIFIFATNEIDFGRLVFTENVMTDTIHPDWWQIEDNTEDWEERYIHPDFWKATLDGVDIAQPCPDVYMFPLFTHRAADTLVEIMEDYGEWSGGKNKDTRLAGGYENVPTVDIHMNQIAFEKEWLFLLRHYPTKIVEKVYPGFYTEADSSMMFVVRYKPTEQSFLRPHHDSSTWTMNIALNSHGTDYEGGGCRFLRYDCSVTNIPKGYALIHPGRLTHYHEGLLTTNGTRYIAVSFVDPEFALNS</sequence>
<comment type="caution">
    <text evidence="15">The sequence shown here is derived from an EMBL/GenBank/DDBJ whole genome shotgun (WGS) entry which is preliminary data.</text>
</comment>
<dbReference type="PANTHER" id="PTHR10730">
    <property type="entry name" value="PROCOLLAGEN-LYSINE,2-OXOGLUTARATE 5-DIOXYGENASE/GLYCOSYLTRANSFERASE 25 FAMILY MEMBER"/>
    <property type="match status" value="1"/>
</dbReference>
<evidence type="ECO:0000256" key="3">
    <source>
        <dbReference type="ARBA" id="ARBA00012264"/>
    </source>
</evidence>
<keyword evidence="10" id="KW-0408">Iron</keyword>
<dbReference type="InterPro" id="IPR006620">
    <property type="entry name" value="Pro_4_hyd_alph"/>
</dbReference>
<evidence type="ECO:0000256" key="9">
    <source>
        <dbReference type="ARBA" id="ARBA00023002"/>
    </source>
</evidence>
<dbReference type="Pfam" id="PF25342">
    <property type="entry name" value="GT_PLOD"/>
    <property type="match status" value="1"/>
</dbReference>
<evidence type="ECO:0000256" key="12">
    <source>
        <dbReference type="ARBA" id="ARBA00047930"/>
    </source>
</evidence>
<dbReference type="SMART" id="SM00702">
    <property type="entry name" value="P4Hc"/>
    <property type="match status" value="1"/>
</dbReference>
<dbReference type="Gene3D" id="2.60.120.620">
    <property type="entry name" value="q2cbj1_9rhob like domain"/>
    <property type="match status" value="1"/>
</dbReference>
<dbReference type="EC" id="1.14.11.4" evidence="3"/>
<evidence type="ECO:0000256" key="2">
    <source>
        <dbReference type="ARBA" id="ARBA00004240"/>
    </source>
</evidence>
<evidence type="ECO:0000259" key="14">
    <source>
        <dbReference type="PROSITE" id="PS51471"/>
    </source>
</evidence>
<evidence type="ECO:0000256" key="13">
    <source>
        <dbReference type="SAM" id="SignalP"/>
    </source>
</evidence>
<evidence type="ECO:0000256" key="5">
    <source>
        <dbReference type="ARBA" id="ARBA00022729"/>
    </source>
</evidence>
<feature type="domain" description="Fe2OG dioxygenase" evidence="14">
    <location>
        <begin position="639"/>
        <end position="730"/>
    </location>
</feature>
<comment type="catalytic activity">
    <reaction evidence="12">
        <text>L-lysyl-[collagen] + 2-oxoglutarate + O2 = (5R)-5-hydroxy-L-lysyl-[collagen] + succinate + CO2</text>
        <dbReference type="Rhea" id="RHEA:16569"/>
        <dbReference type="Rhea" id="RHEA-COMP:12751"/>
        <dbReference type="Rhea" id="RHEA-COMP:12752"/>
        <dbReference type="ChEBI" id="CHEBI:15379"/>
        <dbReference type="ChEBI" id="CHEBI:16526"/>
        <dbReference type="ChEBI" id="CHEBI:16810"/>
        <dbReference type="ChEBI" id="CHEBI:29969"/>
        <dbReference type="ChEBI" id="CHEBI:30031"/>
        <dbReference type="ChEBI" id="CHEBI:133442"/>
        <dbReference type="EC" id="1.14.11.4"/>
    </reaction>
</comment>
<keyword evidence="9" id="KW-0560">Oxidoreductase</keyword>
<reference evidence="15 16" key="1">
    <citation type="submission" date="2024-02" db="EMBL/GenBank/DDBJ databases">
        <authorList>
            <person name="Daric V."/>
            <person name="Darras S."/>
        </authorList>
    </citation>
    <scope>NUCLEOTIDE SEQUENCE [LARGE SCALE GENOMIC DNA]</scope>
</reference>
<comment type="subcellular location">
    <subcellularLocation>
        <location evidence="2">Endoplasmic reticulum</location>
    </subcellularLocation>
</comment>
<protein>
    <recommendedName>
        <fullName evidence="3">procollagen-lysine 5-dioxygenase</fullName>
        <ecNumber evidence="3">1.14.11.4</ecNumber>
    </recommendedName>
</protein>
<keyword evidence="11" id="KW-0325">Glycoprotein</keyword>
<dbReference type="Proteomes" id="UP001642483">
    <property type="component" value="Unassembled WGS sequence"/>
</dbReference>
<organism evidence="15 16">
    <name type="scientific">Clavelina lepadiformis</name>
    <name type="common">Light-bulb sea squirt</name>
    <name type="synonym">Ascidia lepadiformis</name>
    <dbReference type="NCBI Taxonomy" id="159417"/>
    <lineage>
        <taxon>Eukaryota</taxon>
        <taxon>Metazoa</taxon>
        <taxon>Chordata</taxon>
        <taxon>Tunicata</taxon>
        <taxon>Ascidiacea</taxon>
        <taxon>Aplousobranchia</taxon>
        <taxon>Clavelinidae</taxon>
        <taxon>Clavelina</taxon>
    </lineage>
</organism>
<keyword evidence="8" id="KW-0223">Dioxygenase</keyword>
<evidence type="ECO:0000256" key="1">
    <source>
        <dbReference type="ARBA" id="ARBA00001961"/>
    </source>
</evidence>
<evidence type="ECO:0000256" key="8">
    <source>
        <dbReference type="ARBA" id="ARBA00022964"/>
    </source>
</evidence>
<feature type="signal peptide" evidence="13">
    <location>
        <begin position="1"/>
        <end position="24"/>
    </location>
</feature>
<evidence type="ECO:0000313" key="16">
    <source>
        <dbReference type="Proteomes" id="UP001642483"/>
    </source>
</evidence>
<dbReference type="InterPro" id="IPR005123">
    <property type="entry name" value="Oxoglu/Fe-dep_dioxygenase_dom"/>
</dbReference>
<dbReference type="InterPro" id="IPR057589">
    <property type="entry name" value="GT_PLOD"/>
</dbReference>
<dbReference type="InterPro" id="IPR050757">
    <property type="entry name" value="Collagen_mod_GT25"/>
</dbReference>
<evidence type="ECO:0000256" key="4">
    <source>
        <dbReference type="ARBA" id="ARBA00022723"/>
    </source>
</evidence>
<keyword evidence="6" id="KW-0256">Endoplasmic reticulum</keyword>
<dbReference type="Pfam" id="PF03171">
    <property type="entry name" value="2OG-FeII_Oxy"/>
    <property type="match status" value="1"/>
</dbReference>
<dbReference type="SUPFAM" id="SSF53448">
    <property type="entry name" value="Nucleotide-diphospho-sugar transferases"/>
    <property type="match status" value="1"/>
</dbReference>
<proteinExistence type="predicted"/>
<dbReference type="InterPro" id="IPR044861">
    <property type="entry name" value="IPNS-like_FE2OG_OXY"/>
</dbReference>
<evidence type="ECO:0000313" key="15">
    <source>
        <dbReference type="EMBL" id="CAK8698306.1"/>
    </source>
</evidence>
<feature type="chain" id="PRO_5045548146" description="procollagen-lysine 5-dioxygenase" evidence="13">
    <location>
        <begin position="25"/>
        <end position="736"/>
    </location>
</feature>
<dbReference type="InterPro" id="IPR029044">
    <property type="entry name" value="Nucleotide-diphossugar_trans"/>
</dbReference>
<evidence type="ECO:0000256" key="6">
    <source>
        <dbReference type="ARBA" id="ARBA00022824"/>
    </source>
</evidence>
<comment type="cofactor">
    <cofactor evidence="1">
        <name>L-ascorbate</name>
        <dbReference type="ChEBI" id="CHEBI:38290"/>
    </cofactor>
</comment>
<accession>A0ABP0H2V1</accession>
<evidence type="ECO:0000256" key="11">
    <source>
        <dbReference type="ARBA" id="ARBA00023180"/>
    </source>
</evidence>
<dbReference type="EMBL" id="CAWYQH010000174">
    <property type="protein sequence ID" value="CAK8698306.1"/>
    <property type="molecule type" value="Genomic_DNA"/>
</dbReference>
<keyword evidence="4" id="KW-0479">Metal-binding</keyword>
<keyword evidence="7" id="KW-0847">Vitamin C</keyword>
<name>A0ABP0H2V1_CLALP</name>
<gene>
    <name evidence="15" type="ORF">CVLEPA_LOCUS31751</name>
</gene>
<evidence type="ECO:0000256" key="10">
    <source>
        <dbReference type="ARBA" id="ARBA00023004"/>
    </source>
</evidence>
<dbReference type="PANTHER" id="PTHR10730:SF45">
    <property type="entry name" value="PROCOLLAGEN-LYSINE,2-OXOGLUTARATE 5-DIOXYGENASE"/>
    <property type="match status" value="1"/>
</dbReference>
<dbReference type="PROSITE" id="PS51471">
    <property type="entry name" value="FE2OG_OXY"/>
    <property type="match status" value="1"/>
</dbReference>
<dbReference type="Gene3D" id="3.90.550.10">
    <property type="entry name" value="Spore Coat Polysaccharide Biosynthesis Protein SpsA, Chain A"/>
    <property type="match status" value="1"/>
</dbReference>